<accession>W3XFN7</accession>
<evidence type="ECO:0000256" key="2">
    <source>
        <dbReference type="SAM" id="MobiDB-lite"/>
    </source>
</evidence>
<feature type="coiled-coil region" evidence="1">
    <location>
        <begin position="116"/>
        <end position="143"/>
    </location>
</feature>
<feature type="region of interest" description="Disordered" evidence="2">
    <location>
        <begin position="293"/>
        <end position="339"/>
    </location>
</feature>
<feature type="compositionally biased region" description="Polar residues" evidence="2">
    <location>
        <begin position="88"/>
        <end position="107"/>
    </location>
</feature>
<feature type="region of interest" description="Disordered" evidence="2">
    <location>
        <begin position="479"/>
        <end position="502"/>
    </location>
</feature>
<dbReference type="HOGENOM" id="CLU_023048_0_0_1"/>
<dbReference type="InParanoid" id="W3XFN7"/>
<sequence>MSRMPLDSFLPSGALLDPNEHPVTFPGLVPSHQGSVISPLALPRNANQQVSYFDDRQSLAGRHLSTHSAQAQLQSQYLSPLRSPPTAGASNLISPTLSPLTDSGEHTASTQLRRVLIQNRRLLENWEAERAHLEANRSRAEEIYKEERAIMDEDRLIWAEKEAQYLARITDLERENIALRESITRNTREKSRDSTARSPLGLGLEHSERPGVKFRSLQDSTSPIATPVIGLGHTMPESRPFVPLDPRMQGSSTQTSTPGDGPETKENNIPSIDVQEVHPDLEGIPLRSTAVKKSTFTDGKPPSPPLSGSNVTGSNPNSNAGSPGSGSRSKATPAEVTQETLQAPEASRLTMHAGHTPNHSLSTFATALSTNATNTAGSSGASTPTHGQSHGGVGNGAAYTDGQQDHAAEDPKPLLEPSERDPELRGPLSLRNQQAFDEIFLGKVADKLLDSIQTDDATPTVLKHGADEPEVVQPVPAALDEDDEPLKPEASEDVPLKFKSNSNFGAPLGTLQGF</sequence>
<dbReference type="KEGG" id="pfy:PFICI_02844"/>
<evidence type="ECO:0000256" key="1">
    <source>
        <dbReference type="SAM" id="Coils"/>
    </source>
</evidence>
<dbReference type="GeneID" id="19267857"/>
<dbReference type="EMBL" id="KI912110">
    <property type="protein sequence ID" value="ETS84819.1"/>
    <property type="molecule type" value="Genomic_DNA"/>
</dbReference>
<feature type="compositionally biased region" description="Basic and acidic residues" evidence="2">
    <location>
        <begin position="403"/>
        <end position="424"/>
    </location>
</feature>
<feature type="compositionally biased region" description="Low complexity" evidence="2">
    <location>
        <begin position="372"/>
        <end position="383"/>
    </location>
</feature>
<evidence type="ECO:0000313" key="3">
    <source>
        <dbReference type="EMBL" id="ETS84819.1"/>
    </source>
</evidence>
<organism evidence="3 4">
    <name type="scientific">Pestalotiopsis fici (strain W106-1 / CGMCC3.15140)</name>
    <dbReference type="NCBI Taxonomy" id="1229662"/>
    <lineage>
        <taxon>Eukaryota</taxon>
        <taxon>Fungi</taxon>
        <taxon>Dikarya</taxon>
        <taxon>Ascomycota</taxon>
        <taxon>Pezizomycotina</taxon>
        <taxon>Sordariomycetes</taxon>
        <taxon>Xylariomycetidae</taxon>
        <taxon>Amphisphaeriales</taxon>
        <taxon>Sporocadaceae</taxon>
        <taxon>Pestalotiopsis</taxon>
    </lineage>
</organism>
<evidence type="ECO:0000313" key="4">
    <source>
        <dbReference type="Proteomes" id="UP000030651"/>
    </source>
</evidence>
<feature type="compositionally biased region" description="Basic and acidic residues" evidence="2">
    <location>
        <begin position="185"/>
        <end position="195"/>
    </location>
</feature>
<feature type="region of interest" description="Disordered" evidence="2">
    <location>
        <begin position="372"/>
        <end position="426"/>
    </location>
</feature>
<feature type="region of interest" description="Disordered" evidence="2">
    <location>
        <begin position="75"/>
        <end position="107"/>
    </location>
</feature>
<dbReference type="RefSeq" id="XP_007829616.1">
    <property type="nucleotide sequence ID" value="XM_007831425.1"/>
</dbReference>
<gene>
    <name evidence="3" type="ORF">PFICI_02844</name>
</gene>
<protein>
    <submittedName>
        <fullName evidence="3">Uncharacterized protein</fullName>
    </submittedName>
</protein>
<dbReference type="eggNOG" id="ENOG502SWUH">
    <property type="taxonomic scope" value="Eukaryota"/>
</dbReference>
<proteinExistence type="predicted"/>
<dbReference type="AlphaFoldDB" id="W3XFN7"/>
<feature type="region of interest" description="Disordered" evidence="2">
    <location>
        <begin position="185"/>
        <end position="268"/>
    </location>
</feature>
<dbReference type="OrthoDB" id="5427699at2759"/>
<feature type="compositionally biased region" description="Polar residues" evidence="2">
    <location>
        <begin position="249"/>
        <end position="258"/>
    </location>
</feature>
<dbReference type="Proteomes" id="UP000030651">
    <property type="component" value="Unassembled WGS sequence"/>
</dbReference>
<reference evidence="4" key="1">
    <citation type="journal article" date="2015" name="BMC Genomics">
        <title>Genomic and transcriptomic analysis of the endophytic fungus Pestalotiopsis fici reveals its lifestyle and high potential for synthesis of natural products.</title>
        <authorList>
            <person name="Wang X."/>
            <person name="Zhang X."/>
            <person name="Liu L."/>
            <person name="Xiang M."/>
            <person name="Wang W."/>
            <person name="Sun X."/>
            <person name="Che Y."/>
            <person name="Guo L."/>
            <person name="Liu G."/>
            <person name="Guo L."/>
            <person name="Wang C."/>
            <person name="Yin W.B."/>
            <person name="Stadler M."/>
            <person name="Zhang X."/>
            <person name="Liu X."/>
        </authorList>
    </citation>
    <scope>NUCLEOTIDE SEQUENCE [LARGE SCALE GENOMIC DNA]</scope>
    <source>
        <strain evidence="4">W106-1 / CGMCC3.15140</strain>
    </source>
</reference>
<feature type="compositionally biased region" description="Basic and acidic residues" evidence="2">
    <location>
        <begin position="485"/>
        <end position="496"/>
    </location>
</feature>
<keyword evidence="1" id="KW-0175">Coiled coil</keyword>
<name>W3XFN7_PESFW</name>
<keyword evidence="4" id="KW-1185">Reference proteome</keyword>
<dbReference type="OMA" id="LMLRNMP"/>
<feature type="compositionally biased region" description="Low complexity" evidence="2">
    <location>
        <begin position="313"/>
        <end position="329"/>
    </location>
</feature>